<dbReference type="RefSeq" id="XP_024324199.1">
    <property type="nucleotide sequence ID" value="XM_024469862.1"/>
</dbReference>
<gene>
    <name evidence="1" type="ORF">VC83_06259</name>
</gene>
<organism evidence="1">
    <name type="scientific">Pseudogymnoascus destructans</name>
    <dbReference type="NCBI Taxonomy" id="655981"/>
    <lineage>
        <taxon>Eukaryota</taxon>
        <taxon>Fungi</taxon>
        <taxon>Dikarya</taxon>
        <taxon>Ascomycota</taxon>
        <taxon>Pezizomycotina</taxon>
        <taxon>Leotiomycetes</taxon>
        <taxon>Thelebolales</taxon>
        <taxon>Thelebolaceae</taxon>
        <taxon>Pseudogymnoascus</taxon>
    </lineage>
</organism>
<dbReference type="Proteomes" id="UP000077154">
    <property type="component" value="Unassembled WGS sequence"/>
</dbReference>
<dbReference type="EMBL" id="KV441395">
    <property type="protein sequence ID" value="OAF58915.1"/>
    <property type="molecule type" value="Genomic_DNA"/>
</dbReference>
<dbReference type="GeneID" id="36289321"/>
<protein>
    <submittedName>
        <fullName evidence="1">Uncharacterized protein</fullName>
    </submittedName>
</protein>
<reference evidence="1" key="1">
    <citation type="submission" date="2016-03" db="EMBL/GenBank/DDBJ databases">
        <title>Updated assembly of Pseudogymnoascus destructans, the fungus causing white-nose syndrome of bats.</title>
        <authorList>
            <person name="Palmer J.M."/>
            <person name="Drees K.P."/>
            <person name="Foster J.T."/>
            <person name="Lindner D.L."/>
        </authorList>
    </citation>
    <scope>NUCLEOTIDE SEQUENCE [LARGE SCALE GENOMIC DNA]</scope>
    <source>
        <strain evidence="1">20631-21</strain>
    </source>
</reference>
<proteinExistence type="predicted"/>
<name>A0A177A9V3_9PEZI</name>
<dbReference type="AlphaFoldDB" id="A0A177A9V3"/>
<evidence type="ECO:0000313" key="1">
    <source>
        <dbReference type="EMBL" id="OAF58915.1"/>
    </source>
</evidence>
<accession>A0A177A9V3</accession>
<sequence length="63" mass="7252">MGGDLQEVYELCRPKEWKVWFEFAAFLYGLLDNALLYHLKYEQPKPAGRSESGFLAGLNISLK</sequence>